<dbReference type="OrthoDB" id="3216107at2"/>
<dbReference type="RefSeq" id="WP_007103740.1">
    <property type="nucleotide sequence ID" value="NZ_BAER01000024.1"/>
</dbReference>
<sequence>MLIGFYQQTSDVDLATNFIYQRIKNEQSVIFIAYNSCGNALGFTQLHSTFSSISAQSN</sequence>
<dbReference type="AlphaFoldDB" id="K6Z6X4"/>
<name>K6Z6X4_9ALTE</name>
<reference evidence="2" key="1">
    <citation type="journal article" date="2014" name="Environ. Microbiol.">
        <title>Comparative genomics of the marine bacterial genus Glaciecola reveals the high degree of genomic diversity and genomic characteristic for cold adaptation.</title>
        <authorList>
            <person name="Qin Q.L."/>
            <person name="Xie B.B."/>
            <person name="Yu Y."/>
            <person name="Shu Y.L."/>
            <person name="Rong J.C."/>
            <person name="Zhang Y.J."/>
            <person name="Zhao D.L."/>
            <person name="Chen X.L."/>
            <person name="Zhang X.Y."/>
            <person name="Chen B."/>
            <person name="Zhou B.C."/>
            <person name="Zhang Y.Z."/>
        </authorList>
    </citation>
    <scope>NUCLEOTIDE SEQUENCE [LARGE SCALE GENOMIC DNA]</scope>
    <source>
        <strain evidence="2">LMG 21857</strain>
    </source>
</reference>
<evidence type="ECO:0000313" key="1">
    <source>
        <dbReference type="EMBL" id="GAC31936.1"/>
    </source>
</evidence>
<organism evidence="1 2">
    <name type="scientific">Paraglaciecola polaris LMG 21857</name>
    <dbReference type="NCBI Taxonomy" id="1129793"/>
    <lineage>
        <taxon>Bacteria</taxon>
        <taxon>Pseudomonadati</taxon>
        <taxon>Pseudomonadota</taxon>
        <taxon>Gammaproteobacteria</taxon>
        <taxon>Alteromonadales</taxon>
        <taxon>Alteromonadaceae</taxon>
        <taxon>Paraglaciecola</taxon>
    </lineage>
</organism>
<protein>
    <submittedName>
        <fullName evidence="1">Uncharacterized protein</fullName>
    </submittedName>
</protein>
<proteinExistence type="predicted"/>
<gene>
    <name evidence="1" type="ORF">GPLA_1020</name>
</gene>
<keyword evidence="2" id="KW-1185">Reference proteome</keyword>
<dbReference type="EMBL" id="BAER01000024">
    <property type="protein sequence ID" value="GAC31936.1"/>
    <property type="molecule type" value="Genomic_DNA"/>
</dbReference>
<dbReference type="Proteomes" id="UP000006322">
    <property type="component" value="Unassembled WGS sequence"/>
</dbReference>
<accession>K6Z6X4</accession>
<comment type="caution">
    <text evidence="1">The sequence shown here is derived from an EMBL/GenBank/DDBJ whole genome shotgun (WGS) entry which is preliminary data.</text>
</comment>
<evidence type="ECO:0000313" key="2">
    <source>
        <dbReference type="Proteomes" id="UP000006322"/>
    </source>
</evidence>
<dbReference type="STRING" id="1129793.GPLA_1020"/>